<accession>A0ABU6T3X7</accession>
<dbReference type="Pfam" id="PF23628">
    <property type="entry name" value="ARM_LIN_C"/>
    <property type="match status" value="1"/>
</dbReference>
<evidence type="ECO:0000256" key="2">
    <source>
        <dbReference type="ARBA" id="ARBA00004906"/>
    </source>
</evidence>
<keyword evidence="8" id="KW-1185">Reference proteome</keyword>
<evidence type="ECO:0000313" key="7">
    <source>
        <dbReference type="EMBL" id="MED6143104.1"/>
    </source>
</evidence>
<dbReference type="InterPro" id="IPR055566">
    <property type="entry name" value="ARM_LIN"/>
</dbReference>
<feature type="domain" description="U-box" evidence="6">
    <location>
        <begin position="551"/>
        <end position="626"/>
    </location>
</feature>
<dbReference type="PANTHER" id="PTHR35549">
    <property type="entry name" value="OS04G0584500 PROTEIN"/>
    <property type="match status" value="1"/>
</dbReference>
<comment type="caution">
    <text evidence="7">The sequence shown here is derived from an EMBL/GenBank/DDBJ whole genome shotgun (WGS) entry which is preliminary data.</text>
</comment>
<name>A0ABU6T3X7_9FABA</name>
<dbReference type="PROSITE" id="PS51698">
    <property type="entry name" value="U_BOX"/>
    <property type="match status" value="1"/>
</dbReference>
<evidence type="ECO:0000256" key="4">
    <source>
        <dbReference type="ARBA" id="ARBA00022679"/>
    </source>
</evidence>
<dbReference type="SMART" id="SM00504">
    <property type="entry name" value="Ubox"/>
    <property type="match status" value="1"/>
</dbReference>
<dbReference type="PANTHER" id="PTHR35549:SF1">
    <property type="entry name" value="OS04G0584500 PROTEIN"/>
    <property type="match status" value="1"/>
</dbReference>
<dbReference type="CDD" id="cd16664">
    <property type="entry name" value="RING-Ubox_PUB"/>
    <property type="match status" value="1"/>
</dbReference>
<dbReference type="Pfam" id="PF23568">
    <property type="entry name" value="ARM_LIN"/>
    <property type="match status" value="1"/>
</dbReference>
<comment type="pathway">
    <text evidence="2">Protein modification; protein ubiquitination.</text>
</comment>
<evidence type="ECO:0000256" key="3">
    <source>
        <dbReference type="ARBA" id="ARBA00012483"/>
    </source>
</evidence>
<dbReference type="InterPro" id="IPR045210">
    <property type="entry name" value="RING-Ubox_PUB"/>
</dbReference>
<dbReference type="Gene3D" id="1.25.10.10">
    <property type="entry name" value="Leucine-rich Repeat Variant"/>
    <property type="match status" value="1"/>
</dbReference>
<dbReference type="Pfam" id="PF04564">
    <property type="entry name" value="U-box"/>
    <property type="match status" value="1"/>
</dbReference>
<feature type="compositionally biased region" description="Polar residues" evidence="5">
    <location>
        <begin position="60"/>
        <end position="81"/>
    </location>
</feature>
<dbReference type="InterPro" id="IPR011989">
    <property type="entry name" value="ARM-like"/>
</dbReference>
<dbReference type="Proteomes" id="UP001341840">
    <property type="component" value="Unassembled WGS sequence"/>
</dbReference>
<dbReference type="SUPFAM" id="SSF48371">
    <property type="entry name" value="ARM repeat"/>
    <property type="match status" value="1"/>
</dbReference>
<feature type="compositionally biased region" description="Basic and acidic residues" evidence="5">
    <location>
        <begin position="86"/>
        <end position="95"/>
    </location>
</feature>
<evidence type="ECO:0000256" key="5">
    <source>
        <dbReference type="SAM" id="MobiDB-lite"/>
    </source>
</evidence>
<evidence type="ECO:0000259" key="6">
    <source>
        <dbReference type="PROSITE" id="PS51698"/>
    </source>
</evidence>
<protein>
    <recommendedName>
        <fullName evidence="3">RING-type E3 ubiquitin transferase</fullName>
        <ecNumber evidence="3">2.3.2.27</ecNumber>
    </recommendedName>
</protein>
<dbReference type="InterPro" id="IPR056512">
    <property type="entry name" value="LIN_N"/>
</dbReference>
<dbReference type="Gene3D" id="3.30.40.10">
    <property type="entry name" value="Zinc/RING finger domain, C3HC4 (zinc finger)"/>
    <property type="match status" value="1"/>
</dbReference>
<organism evidence="7 8">
    <name type="scientific">Stylosanthes scabra</name>
    <dbReference type="NCBI Taxonomy" id="79078"/>
    <lineage>
        <taxon>Eukaryota</taxon>
        <taxon>Viridiplantae</taxon>
        <taxon>Streptophyta</taxon>
        <taxon>Embryophyta</taxon>
        <taxon>Tracheophyta</taxon>
        <taxon>Spermatophyta</taxon>
        <taxon>Magnoliopsida</taxon>
        <taxon>eudicotyledons</taxon>
        <taxon>Gunneridae</taxon>
        <taxon>Pentapetalae</taxon>
        <taxon>rosids</taxon>
        <taxon>fabids</taxon>
        <taxon>Fabales</taxon>
        <taxon>Fabaceae</taxon>
        <taxon>Papilionoideae</taxon>
        <taxon>50 kb inversion clade</taxon>
        <taxon>dalbergioids sensu lato</taxon>
        <taxon>Dalbergieae</taxon>
        <taxon>Pterocarpus clade</taxon>
        <taxon>Stylosanthes</taxon>
    </lineage>
</organism>
<evidence type="ECO:0000313" key="8">
    <source>
        <dbReference type="Proteomes" id="UP001341840"/>
    </source>
</evidence>
<dbReference type="EC" id="2.3.2.27" evidence="3"/>
<comment type="catalytic activity">
    <reaction evidence="1">
        <text>S-ubiquitinyl-[E2 ubiquitin-conjugating enzyme]-L-cysteine + [acceptor protein]-L-lysine = [E2 ubiquitin-conjugating enzyme]-L-cysteine + N(6)-ubiquitinyl-[acceptor protein]-L-lysine.</text>
        <dbReference type="EC" id="2.3.2.27"/>
    </reaction>
</comment>
<dbReference type="SUPFAM" id="SSF57850">
    <property type="entry name" value="RING/U-box"/>
    <property type="match status" value="1"/>
</dbReference>
<proteinExistence type="predicted"/>
<gene>
    <name evidence="7" type="ORF">PIB30_003381</name>
</gene>
<evidence type="ECO:0000256" key="1">
    <source>
        <dbReference type="ARBA" id="ARBA00000900"/>
    </source>
</evidence>
<dbReference type="InterPro" id="IPR013083">
    <property type="entry name" value="Znf_RING/FYVE/PHD"/>
</dbReference>
<reference evidence="7 8" key="1">
    <citation type="journal article" date="2023" name="Plants (Basel)">
        <title>Bridging the Gap: Combining Genomics and Transcriptomics Approaches to Understand Stylosanthes scabra, an Orphan Legume from the Brazilian Caatinga.</title>
        <authorList>
            <person name="Ferreira-Neto J.R.C."/>
            <person name="da Silva M.D."/>
            <person name="Binneck E."/>
            <person name="de Melo N.F."/>
            <person name="da Silva R.H."/>
            <person name="de Melo A.L.T.M."/>
            <person name="Pandolfi V."/>
            <person name="Bustamante F.O."/>
            <person name="Brasileiro-Vidal A.C."/>
            <person name="Benko-Iseppon A.M."/>
        </authorList>
    </citation>
    <scope>NUCLEOTIDE SEQUENCE [LARGE SCALE GENOMIC DNA]</scope>
    <source>
        <tissue evidence="7">Leaves</tissue>
    </source>
</reference>
<keyword evidence="4" id="KW-0808">Transferase</keyword>
<dbReference type="InterPro" id="IPR003613">
    <property type="entry name" value="Ubox_domain"/>
</dbReference>
<dbReference type="EMBL" id="JASCZI010090627">
    <property type="protein sequence ID" value="MED6143104.1"/>
    <property type="molecule type" value="Genomic_DNA"/>
</dbReference>
<dbReference type="InterPro" id="IPR016024">
    <property type="entry name" value="ARM-type_fold"/>
</dbReference>
<feature type="region of interest" description="Disordered" evidence="5">
    <location>
        <begin position="44"/>
        <end position="133"/>
    </location>
</feature>
<feature type="compositionally biased region" description="Basic and acidic residues" evidence="5">
    <location>
        <begin position="121"/>
        <end position="133"/>
    </location>
</feature>
<sequence length="1025" mass="115287">MASSLEELLAKEGFKGITKSVARTRSSFHHGVLTEPIFSRDEPRRLSVSTDGITRHRTNSDSSPFHFQSRSGLSKSDSANSRRPRDKLFLRDRIIHQQSNYETAQKPSENTSDMPRYETNNAERGKEKDLDQVVEKQISYTRSTSKSFEDSNNQKNQDRYIQSASNFALDQVVVQALVSILNGYIKSFLRDEDFRATLRHNCFSSLNFIELREENNTEIKIITSLEQAIETIEQTAEQSAPSTHMKRATMQLSIITGLSLNDLKHGFTCGIPNYKLSACAHLYLSVVYVIQGKSKVSAKHLLQVFCDSPYQARSILLPELWEQLFAPQLTHLRTWYNKEAEILANTPNRTRKMKLLQQVYSEHMDSGTRIFAVYYKDWLTEGVEPPAIPSISVPSISLGHSSESATSTEPFSPQPMVSKKLYDSVFSSSSKTKVYDAEDNIQVFIPGSYSSTIVKQTLTYESETTKITDQDIVDFALSLPIESLSEKGTPFTSVEESKKCDLSNNIDNPFSTKTNLDSYIVDALPFGKEDELTLIKPNKIRSDLAASCSPNIPPEFLCPLTGTVFEEPVTLETGQTYEREAIKAWFEKGNRTCPVTGNTLEYVAMPLTNLILKRLIDNWKSESFDHLLNIASQTVGNSKELSSRNEDEVAVFKLESFLSSFNEEEKTTYAKYLISLGVLSFLFRRFELGNMEEKSSVVSLLLICILADSSCIYRIAENVNRKCLLELLHSKEVTPLTNAILLLTELSSMKRRKDVTSFISDLVGEDVFKTLRILLKYLNKSSSHEKPLTAVLLLHFDLLVEPQKFSIYREVAVNVIATALDASLNDEKTRVECCRALLVLCGHFSSNGRILIKSSTLEEADYNINTSEVRLQGSEEEGLHWDQATTLSEDEEAMGEELLRNLLESLVGDGDSPFLNNLCGCLDSRHLDLVRACLVTVKWLSSSLSKIMNVGFHLLAFLAIITQLKGILENGELELKTLASVSLLNFKCRTLMKTMAEDIAPLLHRLVDVTWTAKQLHAIVSGENL</sequence>
<feature type="compositionally biased region" description="Polar residues" evidence="5">
    <location>
        <begin position="96"/>
        <end position="120"/>
    </location>
</feature>